<dbReference type="PANTHER" id="PTHR35869">
    <property type="entry name" value="OUTER-MEMBRANE LIPOPROTEIN CARRIER PROTEIN"/>
    <property type="match status" value="1"/>
</dbReference>
<dbReference type="CDD" id="cd16325">
    <property type="entry name" value="LolA"/>
    <property type="match status" value="1"/>
</dbReference>
<protein>
    <submittedName>
        <fullName evidence="3">Outer membrane lipoprotein carrier protein LolA</fullName>
    </submittedName>
</protein>
<dbReference type="InterPro" id="IPR029046">
    <property type="entry name" value="LolA/LolB/LppX"/>
</dbReference>
<evidence type="ECO:0000313" key="4">
    <source>
        <dbReference type="Proteomes" id="UP000323632"/>
    </source>
</evidence>
<dbReference type="AlphaFoldDB" id="A0A5M6CTV3"/>
<reference evidence="3 4" key="1">
    <citation type="submission" date="2019-09" db="EMBL/GenBank/DDBJ databases">
        <title>Genome sequence and assembly of Taibaiella sp.</title>
        <authorList>
            <person name="Chhetri G."/>
        </authorList>
    </citation>
    <scope>NUCLEOTIDE SEQUENCE [LARGE SCALE GENOMIC DNA]</scope>
    <source>
        <strain evidence="3 4">KVB11</strain>
    </source>
</reference>
<dbReference type="SUPFAM" id="SSF89392">
    <property type="entry name" value="Prokaryotic lipoproteins and lipoprotein localization factors"/>
    <property type="match status" value="1"/>
</dbReference>
<evidence type="ECO:0000313" key="3">
    <source>
        <dbReference type="EMBL" id="KAA5536599.1"/>
    </source>
</evidence>
<proteinExistence type="predicted"/>
<organism evidence="3 4">
    <name type="scientific">Taibaiella lutea</name>
    <dbReference type="NCBI Taxonomy" id="2608001"/>
    <lineage>
        <taxon>Bacteria</taxon>
        <taxon>Pseudomonadati</taxon>
        <taxon>Bacteroidota</taxon>
        <taxon>Chitinophagia</taxon>
        <taxon>Chitinophagales</taxon>
        <taxon>Chitinophagaceae</taxon>
        <taxon>Taibaiella</taxon>
    </lineage>
</organism>
<dbReference type="Proteomes" id="UP000323632">
    <property type="component" value="Unassembled WGS sequence"/>
</dbReference>
<keyword evidence="4" id="KW-1185">Reference proteome</keyword>
<feature type="chain" id="PRO_5024377084" evidence="2">
    <location>
        <begin position="29"/>
        <end position="221"/>
    </location>
</feature>
<gene>
    <name evidence="3" type="ORF">F0919_02710</name>
</gene>
<dbReference type="Gene3D" id="2.50.20.10">
    <property type="entry name" value="Lipoprotein localisation LolA/LolB/LppX"/>
    <property type="match status" value="1"/>
</dbReference>
<evidence type="ECO:0000256" key="2">
    <source>
        <dbReference type="SAM" id="SignalP"/>
    </source>
</evidence>
<name>A0A5M6CTV3_9BACT</name>
<dbReference type="InterPro" id="IPR004564">
    <property type="entry name" value="OM_lipoprot_carrier_LolA-like"/>
</dbReference>
<dbReference type="PANTHER" id="PTHR35869:SF1">
    <property type="entry name" value="OUTER-MEMBRANE LIPOPROTEIN CARRIER PROTEIN"/>
    <property type="match status" value="1"/>
</dbReference>
<keyword evidence="3" id="KW-0449">Lipoprotein</keyword>
<dbReference type="EMBL" id="VWSH01000001">
    <property type="protein sequence ID" value="KAA5536599.1"/>
    <property type="molecule type" value="Genomic_DNA"/>
</dbReference>
<comment type="caution">
    <text evidence="3">The sequence shown here is derived from an EMBL/GenBank/DDBJ whole genome shotgun (WGS) entry which is preliminary data.</text>
</comment>
<keyword evidence="1 2" id="KW-0732">Signal</keyword>
<evidence type="ECO:0000256" key="1">
    <source>
        <dbReference type="ARBA" id="ARBA00022729"/>
    </source>
</evidence>
<sequence>MKYMFRYRFSVATFIFLFISSIAFTTQAQAPKGFSDVVNTMSLQSSLANSAKSTQTISSDFSQVKHMKMMNDKVNSKGKFYFKREDKIRIEYTSPFQYLLVMSGGQIMVRDENKTNKINTRNSKTMQSVNKVMMDCMRGTVFGNKDFAVKAFESKTQYMMQLTPANSSMKNLFARIDVYIEKADNSVSKLVMNENGGDYTEMVFTNKKINTTLPYALFSIR</sequence>
<feature type="signal peptide" evidence="2">
    <location>
        <begin position="1"/>
        <end position="28"/>
    </location>
</feature>
<accession>A0A5M6CTV3</accession>
<dbReference type="Pfam" id="PF03548">
    <property type="entry name" value="LolA"/>
    <property type="match status" value="1"/>
</dbReference>